<dbReference type="AlphaFoldDB" id="A0AAD9Y2Q6"/>
<dbReference type="EMBL" id="VYYT01000554">
    <property type="protein sequence ID" value="KAK2732096.1"/>
    <property type="molecule type" value="Genomic_DNA"/>
</dbReference>
<dbReference type="Proteomes" id="UP001281614">
    <property type="component" value="Unassembled WGS sequence"/>
</dbReference>
<gene>
    <name evidence="1" type="ORF">CKAH01_02042</name>
</gene>
<protein>
    <submittedName>
        <fullName evidence="1">Uncharacterized protein</fullName>
    </submittedName>
</protein>
<evidence type="ECO:0000313" key="1">
    <source>
        <dbReference type="EMBL" id="KAK2732096.1"/>
    </source>
</evidence>
<reference evidence="1" key="1">
    <citation type="submission" date="2023-02" db="EMBL/GenBank/DDBJ databases">
        <title>Colletotrichum kahawae CIFC_Que2 genome sequencing and assembly.</title>
        <authorList>
            <person name="Baroncelli R."/>
        </authorList>
    </citation>
    <scope>NUCLEOTIDE SEQUENCE</scope>
    <source>
        <strain evidence="1">CIFC_Que2</strain>
    </source>
</reference>
<name>A0AAD9Y2Q6_COLKA</name>
<comment type="caution">
    <text evidence="1">The sequence shown here is derived from an EMBL/GenBank/DDBJ whole genome shotgun (WGS) entry which is preliminary data.</text>
</comment>
<organism evidence="1 2">
    <name type="scientific">Colletotrichum kahawae</name>
    <name type="common">Coffee berry disease fungus</name>
    <dbReference type="NCBI Taxonomy" id="34407"/>
    <lineage>
        <taxon>Eukaryota</taxon>
        <taxon>Fungi</taxon>
        <taxon>Dikarya</taxon>
        <taxon>Ascomycota</taxon>
        <taxon>Pezizomycotina</taxon>
        <taxon>Sordariomycetes</taxon>
        <taxon>Hypocreomycetidae</taxon>
        <taxon>Glomerellales</taxon>
        <taxon>Glomerellaceae</taxon>
        <taxon>Colletotrichum</taxon>
        <taxon>Colletotrichum gloeosporioides species complex</taxon>
    </lineage>
</organism>
<accession>A0AAD9Y2Q6</accession>
<evidence type="ECO:0000313" key="2">
    <source>
        <dbReference type="Proteomes" id="UP001281614"/>
    </source>
</evidence>
<proteinExistence type="predicted"/>
<keyword evidence="2" id="KW-1185">Reference proteome</keyword>
<sequence length="103" mass="11581">MKSKHGPKTRAACGKEFSSQPWNIKRHISTCSECKRKKDQHDISTSLNEQNDDVDSLGLFDVLHDDGTLGQYDSTFGGIVNDSAVYCDYEEFPLGSEHEQLKN</sequence>